<accession>A0A081DB82</accession>
<dbReference type="GO" id="GO:0004318">
    <property type="term" value="F:enoyl-[acyl-carrier-protein] reductase (NADH) activity"/>
    <property type="evidence" value="ECO:0007669"/>
    <property type="project" value="UniProtKB-EC"/>
</dbReference>
<dbReference type="EMBL" id="BBLG01000003">
    <property type="protein sequence ID" value="GAK76178.1"/>
    <property type="molecule type" value="Genomic_DNA"/>
</dbReference>
<reference evidence="9 10" key="1">
    <citation type="journal article" date="2014" name="Genome Announc.">
        <title>Draft Genome Sequences of Marine Flavobacterium Nonlabens Strains NR17, NR24, NR27, NR32, NR33, and Ara13.</title>
        <authorList>
            <person name="Nakanishi M."/>
            <person name="Meirelles P."/>
            <person name="Suzuki R."/>
            <person name="Takatani N."/>
            <person name="Mino S."/>
            <person name="Suda W."/>
            <person name="Oshima K."/>
            <person name="Hattori M."/>
            <person name="Ohkuma M."/>
            <person name="Hosokawa M."/>
            <person name="Miyashita K."/>
            <person name="Thompson F.L."/>
            <person name="Niwa A."/>
            <person name="Sawabe T."/>
            <person name="Sawabe T."/>
        </authorList>
    </citation>
    <scope>NUCLEOTIDE SEQUENCE [LARGE SCALE GENOMIC DNA]</scope>
    <source>
        <strain evidence="10">JCM19296</strain>
    </source>
</reference>
<evidence type="ECO:0000313" key="9">
    <source>
        <dbReference type="EMBL" id="GAK76178.1"/>
    </source>
</evidence>
<dbReference type="InterPro" id="IPR002347">
    <property type="entry name" value="SDR_fam"/>
</dbReference>
<keyword evidence="5" id="KW-0276">Fatty acid metabolism</keyword>
<evidence type="ECO:0000256" key="4">
    <source>
        <dbReference type="ARBA" id="ARBA00022516"/>
    </source>
</evidence>
<evidence type="ECO:0000313" key="10">
    <source>
        <dbReference type="Proteomes" id="UP000028980"/>
    </source>
</evidence>
<dbReference type="SUPFAM" id="SSF51735">
    <property type="entry name" value="NAD(P)-binding Rossmann-fold domains"/>
    <property type="match status" value="1"/>
</dbReference>
<comment type="caution">
    <text evidence="9">The sequence shown here is derived from an EMBL/GenBank/DDBJ whole genome shotgun (WGS) entry which is preliminary data.</text>
</comment>
<dbReference type="Gene3D" id="3.40.50.720">
    <property type="entry name" value="NAD(P)-binding Rossmann-like Domain"/>
    <property type="match status" value="1"/>
</dbReference>
<dbReference type="Pfam" id="PF13561">
    <property type="entry name" value="adh_short_C2"/>
    <property type="match status" value="1"/>
</dbReference>
<evidence type="ECO:0000256" key="8">
    <source>
        <dbReference type="ARBA" id="ARBA00023160"/>
    </source>
</evidence>
<dbReference type="AlphaFoldDB" id="A0A081DB82"/>
<dbReference type="PANTHER" id="PTHR43159">
    <property type="entry name" value="ENOYL-[ACYL-CARRIER-PROTEIN] REDUCTASE"/>
    <property type="match status" value="1"/>
</dbReference>
<comment type="pathway">
    <text evidence="1">Lipid metabolism; fatty acid biosynthesis.</text>
</comment>
<keyword evidence="6 9" id="KW-0560">Oxidoreductase</keyword>
<organism evidence="9 10">
    <name type="scientific">Nonlabens ulvanivorans</name>
    <name type="common">Persicivirga ulvanivorans</name>
    <dbReference type="NCBI Taxonomy" id="906888"/>
    <lineage>
        <taxon>Bacteria</taxon>
        <taxon>Pseudomonadati</taxon>
        <taxon>Bacteroidota</taxon>
        <taxon>Flavobacteriia</taxon>
        <taxon>Flavobacteriales</taxon>
        <taxon>Flavobacteriaceae</taxon>
        <taxon>Nonlabens</taxon>
    </lineage>
</organism>
<evidence type="ECO:0000256" key="5">
    <source>
        <dbReference type="ARBA" id="ARBA00022832"/>
    </source>
</evidence>
<dbReference type="GO" id="GO:0006633">
    <property type="term" value="P:fatty acid biosynthetic process"/>
    <property type="evidence" value="ECO:0007669"/>
    <property type="project" value="UniProtKB-KW"/>
</dbReference>
<sequence length="275" mass="30297">MMFSNKTFLITGIADEHSLAMYAAKEIIKNGGKVVCTGLGVSRFHENLSDKAKSFLNKNFEDFKSSVHNSLGDAMVEILDVSLDENIEAFAQELAARNIKLDGFLHAIAMDKTIRKKEVKPLIDVTLDEFCDTMNVSAYSLIRVTHYLLKHDVLHSGASICSLSYIAAAKVTFHPYRNISIAKAALERITVELADELGRKHGIRVNAIRFSPYMGSKAGNATLKEEDVATSHKMSPLGGNALPIDLAYEIAHLFRPESRITGEIRHVDGGYNITG</sequence>
<keyword evidence="4" id="KW-0444">Lipid biosynthesis</keyword>
<proteinExistence type="inferred from homology"/>
<dbReference type="InterPro" id="IPR014358">
    <property type="entry name" value="Enoyl-ACP_Rdtase_NADH"/>
</dbReference>
<evidence type="ECO:0000256" key="7">
    <source>
        <dbReference type="ARBA" id="ARBA00023098"/>
    </source>
</evidence>
<dbReference type="EC" id="1.3.1.9" evidence="3"/>
<dbReference type="InterPro" id="IPR036291">
    <property type="entry name" value="NAD(P)-bd_dom_sf"/>
</dbReference>
<gene>
    <name evidence="9" type="ORF">JCM19296_1775</name>
</gene>
<evidence type="ECO:0000256" key="1">
    <source>
        <dbReference type="ARBA" id="ARBA00005194"/>
    </source>
</evidence>
<dbReference type="Proteomes" id="UP000028980">
    <property type="component" value="Unassembled WGS sequence"/>
</dbReference>
<evidence type="ECO:0000256" key="2">
    <source>
        <dbReference type="ARBA" id="ARBA00009233"/>
    </source>
</evidence>
<keyword evidence="7" id="KW-0443">Lipid metabolism</keyword>
<protein>
    <recommendedName>
        <fullName evidence="3">enoyl-[acyl-carrier-protein] reductase (NADH)</fullName>
        <ecNumber evidence="3">1.3.1.9</ecNumber>
    </recommendedName>
</protein>
<dbReference type="PANTHER" id="PTHR43159:SF2">
    <property type="entry name" value="ENOYL-[ACYL-CARRIER-PROTEIN] REDUCTASE [NADH], CHLOROPLASTIC"/>
    <property type="match status" value="1"/>
</dbReference>
<keyword evidence="8" id="KW-0275">Fatty acid biosynthesis</keyword>
<comment type="similarity">
    <text evidence="2">Belongs to the short-chain dehydrogenases/reductases (SDR) family. FabI subfamily.</text>
</comment>
<evidence type="ECO:0000256" key="3">
    <source>
        <dbReference type="ARBA" id="ARBA00012996"/>
    </source>
</evidence>
<name>A0A081DB82_NONUL</name>
<evidence type="ECO:0000256" key="6">
    <source>
        <dbReference type="ARBA" id="ARBA00023002"/>
    </source>
</evidence>